<sequence>MSVLPAWLRFGSPTILTTQPTIKTDPDEAYVSSSSSPSSSQASIAIVEKADIINSQIADAKAEKAQCIVQTVVDTHSKLLELPHLRPDPVINQLLGNLVSVCSEIHDQEIVNNVLNNPNLLAVLPSLRQICAESESCLELHWAEHILQGGGSNRDSPSEVLDRLRSFPYYANYQDLTRLELCSILSATPSPPKRIAFLGSGPLPLTSLCLLNSLRNHTHPLLHSSSSSSPTDSTAGGQEEDPIVLNIDNDPAAISASMSLSLALGPHAKGMQFICADAGSPSSADLSEFDVVYLAALVGISQSEKEEIMLEVVGRMRQGALLVARSSWGLRTCLYPEVDLAREKLLERLEICVVVHPYGGVVNSVVVARVR</sequence>
<organism evidence="5 6">
    <name type="scientific">Cladorrhinum samala</name>
    <dbReference type="NCBI Taxonomy" id="585594"/>
    <lineage>
        <taxon>Eukaryota</taxon>
        <taxon>Fungi</taxon>
        <taxon>Dikarya</taxon>
        <taxon>Ascomycota</taxon>
        <taxon>Pezizomycotina</taxon>
        <taxon>Sordariomycetes</taxon>
        <taxon>Sordariomycetidae</taxon>
        <taxon>Sordariales</taxon>
        <taxon>Podosporaceae</taxon>
        <taxon>Cladorrhinum</taxon>
    </lineage>
</organism>
<dbReference type="InterPro" id="IPR029063">
    <property type="entry name" value="SAM-dependent_MTases_sf"/>
</dbReference>
<dbReference type="GO" id="GO:0030418">
    <property type="term" value="P:nicotianamine biosynthetic process"/>
    <property type="evidence" value="ECO:0007669"/>
    <property type="project" value="InterPro"/>
</dbReference>
<evidence type="ECO:0000313" key="5">
    <source>
        <dbReference type="EMBL" id="KAK4458656.1"/>
    </source>
</evidence>
<name>A0AAV9HFI1_9PEZI</name>
<proteinExistence type="inferred from homology"/>
<feature type="compositionally biased region" description="Low complexity" evidence="4">
    <location>
        <begin position="221"/>
        <end position="234"/>
    </location>
</feature>
<dbReference type="GO" id="GO:0030410">
    <property type="term" value="F:nicotianamine synthase activity"/>
    <property type="evidence" value="ECO:0007669"/>
    <property type="project" value="InterPro"/>
</dbReference>
<dbReference type="PANTHER" id="PTHR32266">
    <property type="entry name" value="NICOTIANAMINE SYNTHASE 3"/>
    <property type="match status" value="1"/>
</dbReference>
<protein>
    <submittedName>
        <fullName evidence="5">Nicotianamine synthase</fullName>
    </submittedName>
</protein>
<evidence type="ECO:0000256" key="3">
    <source>
        <dbReference type="ARBA" id="ARBA00022691"/>
    </source>
</evidence>
<comment type="caution">
    <text evidence="5">The sequence shown here is derived from an EMBL/GenBank/DDBJ whole genome shotgun (WGS) entry which is preliminary data.</text>
</comment>
<evidence type="ECO:0000256" key="1">
    <source>
        <dbReference type="ARBA" id="ARBA00007009"/>
    </source>
</evidence>
<dbReference type="InterPro" id="IPR004298">
    <property type="entry name" value="Nicotian_synth"/>
</dbReference>
<accession>A0AAV9HFI1</accession>
<reference evidence="5" key="1">
    <citation type="journal article" date="2023" name="Mol. Phylogenet. Evol.">
        <title>Genome-scale phylogeny and comparative genomics of the fungal order Sordariales.</title>
        <authorList>
            <person name="Hensen N."/>
            <person name="Bonometti L."/>
            <person name="Westerberg I."/>
            <person name="Brannstrom I.O."/>
            <person name="Guillou S."/>
            <person name="Cros-Aarteil S."/>
            <person name="Calhoun S."/>
            <person name="Haridas S."/>
            <person name="Kuo A."/>
            <person name="Mondo S."/>
            <person name="Pangilinan J."/>
            <person name="Riley R."/>
            <person name="LaButti K."/>
            <person name="Andreopoulos B."/>
            <person name="Lipzen A."/>
            <person name="Chen C."/>
            <person name="Yan M."/>
            <person name="Daum C."/>
            <person name="Ng V."/>
            <person name="Clum A."/>
            <person name="Steindorff A."/>
            <person name="Ohm R.A."/>
            <person name="Martin F."/>
            <person name="Silar P."/>
            <person name="Natvig D.O."/>
            <person name="Lalanne C."/>
            <person name="Gautier V."/>
            <person name="Ament-Velasquez S.L."/>
            <person name="Kruys A."/>
            <person name="Hutchinson M.I."/>
            <person name="Powell A.J."/>
            <person name="Barry K."/>
            <person name="Miller A.N."/>
            <person name="Grigoriev I.V."/>
            <person name="Debuchy R."/>
            <person name="Gladieux P."/>
            <person name="Hiltunen Thoren M."/>
            <person name="Johannesson H."/>
        </authorList>
    </citation>
    <scope>NUCLEOTIDE SEQUENCE</scope>
    <source>
        <strain evidence="5">PSN324</strain>
    </source>
</reference>
<dbReference type="Proteomes" id="UP001321749">
    <property type="component" value="Unassembled WGS sequence"/>
</dbReference>
<keyword evidence="3" id="KW-0949">S-adenosyl-L-methionine</keyword>
<evidence type="ECO:0000313" key="6">
    <source>
        <dbReference type="Proteomes" id="UP001321749"/>
    </source>
</evidence>
<evidence type="ECO:0000256" key="4">
    <source>
        <dbReference type="SAM" id="MobiDB-lite"/>
    </source>
</evidence>
<evidence type="ECO:0000256" key="2">
    <source>
        <dbReference type="ARBA" id="ARBA00022679"/>
    </source>
</evidence>
<comment type="similarity">
    <text evidence="1">Belongs to the nicotianamine synthase (NAS)-like family.</text>
</comment>
<dbReference type="PROSITE" id="PS51142">
    <property type="entry name" value="NAS"/>
    <property type="match status" value="1"/>
</dbReference>
<dbReference type="PANTHER" id="PTHR32266:SF12">
    <property type="entry name" value="NICOTIANAMINE SYNTHASE 3"/>
    <property type="match status" value="1"/>
</dbReference>
<gene>
    <name evidence="5" type="ORF">QBC42DRAFT_233548</name>
</gene>
<keyword evidence="6" id="KW-1185">Reference proteome</keyword>
<dbReference type="Pfam" id="PF03059">
    <property type="entry name" value="NAS"/>
    <property type="match status" value="1"/>
</dbReference>
<dbReference type="Gene3D" id="3.40.50.150">
    <property type="entry name" value="Vaccinia Virus protein VP39"/>
    <property type="match status" value="1"/>
</dbReference>
<feature type="region of interest" description="Disordered" evidence="4">
    <location>
        <begin position="221"/>
        <end position="242"/>
    </location>
</feature>
<dbReference type="AlphaFoldDB" id="A0AAV9HFI1"/>
<dbReference type="EMBL" id="MU865061">
    <property type="protein sequence ID" value="KAK4458656.1"/>
    <property type="molecule type" value="Genomic_DNA"/>
</dbReference>
<reference evidence="5" key="2">
    <citation type="submission" date="2023-06" db="EMBL/GenBank/DDBJ databases">
        <authorList>
            <consortium name="Lawrence Berkeley National Laboratory"/>
            <person name="Mondo S.J."/>
            <person name="Hensen N."/>
            <person name="Bonometti L."/>
            <person name="Westerberg I."/>
            <person name="Brannstrom I.O."/>
            <person name="Guillou S."/>
            <person name="Cros-Aarteil S."/>
            <person name="Calhoun S."/>
            <person name="Haridas S."/>
            <person name="Kuo A."/>
            <person name="Pangilinan J."/>
            <person name="Riley R."/>
            <person name="Labutti K."/>
            <person name="Andreopoulos B."/>
            <person name="Lipzen A."/>
            <person name="Chen C."/>
            <person name="Yanf M."/>
            <person name="Daum C."/>
            <person name="Ng V."/>
            <person name="Clum A."/>
            <person name="Steindorff A."/>
            <person name="Ohm R."/>
            <person name="Martin F."/>
            <person name="Silar P."/>
            <person name="Natvig D."/>
            <person name="Lalanne C."/>
            <person name="Gautier V."/>
            <person name="Ament-Velasquez S.L."/>
            <person name="Kruys A."/>
            <person name="Hutchinson M.I."/>
            <person name="Powell A.J."/>
            <person name="Barry K."/>
            <person name="Miller A.N."/>
            <person name="Grigoriev I.V."/>
            <person name="Debuchy R."/>
            <person name="Gladieux P."/>
            <person name="Thoren M.H."/>
            <person name="Johannesson H."/>
        </authorList>
    </citation>
    <scope>NUCLEOTIDE SEQUENCE</scope>
    <source>
        <strain evidence="5">PSN324</strain>
    </source>
</reference>
<keyword evidence="2" id="KW-0808">Transferase</keyword>